<dbReference type="InterPro" id="IPR008767">
    <property type="entry name" value="Phage_SPP1_head-tail_adaptor"/>
</dbReference>
<gene>
    <name evidence="1" type="ORF">BleG1_2879</name>
</gene>
<dbReference type="EMBL" id="CP003923">
    <property type="protein sequence ID" value="AIC95443.1"/>
    <property type="molecule type" value="Genomic_DNA"/>
</dbReference>
<name>A0A060M4H2_9BACI</name>
<dbReference type="AlphaFoldDB" id="A0A060M4H2"/>
<dbReference type="InterPro" id="IPR038666">
    <property type="entry name" value="SSP1_head-tail_sf"/>
</dbReference>
<evidence type="ECO:0008006" key="3">
    <source>
        <dbReference type="Google" id="ProtNLM"/>
    </source>
</evidence>
<accession>A0A060M4H2</accession>
<proteinExistence type="predicted"/>
<dbReference type="Pfam" id="PF05521">
    <property type="entry name" value="Phage_HCP"/>
    <property type="match status" value="1"/>
</dbReference>
<keyword evidence="2" id="KW-1185">Reference proteome</keyword>
<sequence>MMRKSPRMINAGHFDKKIEVQAYKADFDDDGMWVEDYFKFMSSMAYIFVNQLKQVTENDVQTVEGYTEMTIRQSKKSMEVEKGMRVLWKVYGKDNVYEVDDIDYRPADNMYITLKCIKV</sequence>
<dbReference type="HOGENOM" id="CLU_2140879_0_0_9"/>
<dbReference type="eggNOG" id="ENOG5030DWU">
    <property type="taxonomic scope" value="Bacteria"/>
</dbReference>
<evidence type="ECO:0000313" key="2">
    <source>
        <dbReference type="Proteomes" id="UP000027142"/>
    </source>
</evidence>
<dbReference type="PATRIC" id="fig|1246626.3.peg.2867"/>
<reference evidence="1 2" key="1">
    <citation type="journal article" date="2014" name="Gene">
        <title>A comparative genomic analysis of the alkalitolerant soil bacterium Bacillus lehensis G1.</title>
        <authorList>
            <person name="Noor Y.M."/>
            <person name="Samsulrizal N.H."/>
            <person name="Jema'on N.A."/>
            <person name="Low K.O."/>
            <person name="Ramli A.N."/>
            <person name="Alias N.I."/>
            <person name="Damis S.I."/>
            <person name="Fuzi S.F."/>
            <person name="Isa M.N."/>
            <person name="Murad A.M."/>
            <person name="Raih M.F."/>
            <person name="Bakar F.D."/>
            <person name="Najimudin N."/>
            <person name="Mahadi N.M."/>
            <person name="Illias R.M."/>
        </authorList>
    </citation>
    <scope>NUCLEOTIDE SEQUENCE [LARGE SCALE GENOMIC DNA]</scope>
    <source>
        <strain evidence="1 2">G1</strain>
    </source>
</reference>
<evidence type="ECO:0000313" key="1">
    <source>
        <dbReference type="EMBL" id="AIC95443.1"/>
    </source>
</evidence>
<dbReference type="Gene3D" id="2.40.10.270">
    <property type="entry name" value="Bacteriophage SPP1 head-tail adaptor protein"/>
    <property type="match status" value="1"/>
</dbReference>
<dbReference type="STRING" id="1246626.BleG1_2879"/>
<dbReference type="Proteomes" id="UP000027142">
    <property type="component" value="Chromosome"/>
</dbReference>
<organism evidence="1 2">
    <name type="scientific">Shouchella lehensis G1</name>
    <dbReference type="NCBI Taxonomy" id="1246626"/>
    <lineage>
        <taxon>Bacteria</taxon>
        <taxon>Bacillati</taxon>
        <taxon>Bacillota</taxon>
        <taxon>Bacilli</taxon>
        <taxon>Bacillales</taxon>
        <taxon>Bacillaceae</taxon>
        <taxon>Shouchella</taxon>
    </lineage>
</organism>
<protein>
    <recommendedName>
        <fullName evidence="3">Phage head-tail adaptor</fullName>
    </recommendedName>
</protein>
<dbReference type="KEGG" id="ble:BleG1_2879"/>